<evidence type="ECO:0000313" key="3">
    <source>
        <dbReference type="Proteomes" id="UP000266841"/>
    </source>
</evidence>
<accession>K0SW75</accession>
<name>K0SW75_THAOC</name>
<organism evidence="2 3">
    <name type="scientific">Thalassiosira oceanica</name>
    <name type="common">Marine diatom</name>
    <dbReference type="NCBI Taxonomy" id="159749"/>
    <lineage>
        <taxon>Eukaryota</taxon>
        <taxon>Sar</taxon>
        <taxon>Stramenopiles</taxon>
        <taxon>Ochrophyta</taxon>
        <taxon>Bacillariophyta</taxon>
        <taxon>Coscinodiscophyceae</taxon>
        <taxon>Thalassiosirophycidae</taxon>
        <taxon>Thalassiosirales</taxon>
        <taxon>Thalassiosiraceae</taxon>
        <taxon>Thalassiosira</taxon>
    </lineage>
</organism>
<comment type="caution">
    <text evidence="2">The sequence shown here is derived from an EMBL/GenBank/DDBJ whole genome shotgun (WGS) entry which is preliminary data.</text>
</comment>
<evidence type="ECO:0000313" key="2">
    <source>
        <dbReference type="EMBL" id="EJK69184.1"/>
    </source>
</evidence>
<dbReference type="EMBL" id="AGNL01010369">
    <property type="protein sequence ID" value="EJK69184.1"/>
    <property type="molecule type" value="Genomic_DNA"/>
</dbReference>
<dbReference type="AlphaFoldDB" id="K0SW75"/>
<sequence length="108" mass="11595">MHGMYVGRTLSRDHGMQDPGGDGGVTTLLRPPRRSVLWTTDALRFGLIHPIASSYNSACSQAGALGPISGRPFTPLNVRDMMVMGNGGRTLLAQGFRDHTTTGVWSLI</sequence>
<evidence type="ECO:0000256" key="1">
    <source>
        <dbReference type="SAM" id="MobiDB-lite"/>
    </source>
</evidence>
<dbReference type="Proteomes" id="UP000266841">
    <property type="component" value="Unassembled WGS sequence"/>
</dbReference>
<feature type="region of interest" description="Disordered" evidence="1">
    <location>
        <begin position="8"/>
        <end position="27"/>
    </location>
</feature>
<gene>
    <name evidence="2" type="ORF">THAOC_09590</name>
</gene>
<protein>
    <submittedName>
        <fullName evidence="2">Uncharacterized protein</fullName>
    </submittedName>
</protein>
<proteinExistence type="predicted"/>
<keyword evidence="3" id="KW-1185">Reference proteome</keyword>
<reference evidence="2 3" key="1">
    <citation type="journal article" date="2012" name="Genome Biol.">
        <title>Genome and low-iron response of an oceanic diatom adapted to chronic iron limitation.</title>
        <authorList>
            <person name="Lommer M."/>
            <person name="Specht M."/>
            <person name="Roy A.S."/>
            <person name="Kraemer L."/>
            <person name="Andreson R."/>
            <person name="Gutowska M.A."/>
            <person name="Wolf J."/>
            <person name="Bergner S.V."/>
            <person name="Schilhabel M.B."/>
            <person name="Klostermeier U.C."/>
            <person name="Beiko R.G."/>
            <person name="Rosenstiel P."/>
            <person name="Hippler M."/>
            <person name="Laroche J."/>
        </authorList>
    </citation>
    <scope>NUCLEOTIDE SEQUENCE [LARGE SCALE GENOMIC DNA]</scope>
    <source>
        <strain evidence="2 3">CCMP1005</strain>
    </source>
</reference>